<feature type="domain" description="Transcription factor TFIIIC triple barrel" evidence="2">
    <location>
        <begin position="11"/>
        <end position="126"/>
    </location>
</feature>
<dbReference type="EMBL" id="MCGE01000044">
    <property type="protein sequence ID" value="ORZ05444.1"/>
    <property type="molecule type" value="Genomic_DNA"/>
</dbReference>
<proteinExistence type="predicted"/>
<dbReference type="InterPro" id="IPR019481">
    <property type="entry name" value="TFIIIC_triple_barrel"/>
</dbReference>
<accession>A0A1X2HYQ8</accession>
<protein>
    <recommendedName>
        <fullName evidence="2">Transcription factor TFIIIC triple barrel domain-containing protein</fullName>
    </recommendedName>
</protein>
<sequence length="156" mass="17355">MASDSDSDYIEETSYVIMDLSADLTEEAIRTLTEKRDGMALTDLTESPIYAQLGTQTFCGELDDPVGSYLLFEMEEKKTDASGLLPMLSSMRQTENGIVQEEKQTKWQAKYRHQVDKVIKAKQVEIALKSQDVEATNKMNTDTDKEDQAAAEAAGS</sequence>
<evidence type="ECO:0000259" key="2">
    <source>
        <dbReference type="Pfam" id="PF10419"/>
    </source>
</evidence>
<dbReference type="Pfam" id="PF10419">
    <property type="entry name" value="TFIIIC_sub6"/>
    <property type="match status" value="1"/>
</dbReference>
<feature type="region of interest" description="Disordered" evidence="1">
    <location>
        <begin position="133"/>
        <end position="156"/>
    </location>
</feature>
<gene>
    <name evidence="3" type="ORF">BCR42DRAFT_428304</name>
</gene>
<evidence type="ECO:0000313" key="3">
    <source>
        <dbReference type="EMBL" id="ORZ05444.1"/>
    </source>
</evidence>
<dbReference type="STRING" id="90262.A0A1X2HYQ8"/>
<comment type="caution">
    <text evidence="3">The sequence shown here is derived from an EMBL/GenBank/DDBJ whole genome shotgun (WGS) entry which is preliminary data.</text>
</comment>
<dbReference type="Gene3D" id="2.60.40.4370">
    <property type="match status" value="1"/>
</dbReference>
<dbReference type="AlphaFoldDB" id="A0A1X2HYQ8"/>
<name>A0A1X2HYQ8_9FUNG</name>
<dbReference type="OrthoDB" id="1877767at2759"/>
<evidence type="ECO:0000313" key="4">
    <source>
        <dbReference type="Proteomes" id="UP000193560"/>
    </source>
</evidence>
<reference evidence="3 4" key="1">
    <citation type="submission" date="2016-07" db="EMBL/GenBank/DDBJ databases">
        <title>Pervasive Adenine N6-methylation of Active Genes in Fungi.</title>
        <authorList>
            <consortium name="DOE Joint Genome Institute"/>
            <person name="Mondo S.J."/>
            <person name="Dannebaum R.O."/>
            <person name="Kuo R.C."/>
            <person name="Labutti K."/>
            <person name="Haridas S."/>
            <person name="Kuo A."/>
            <person name="Salamov A."/>
            <person name="Ahrendt S.R."/>
            <person name="Lipzen A."/>
            <person name="Sullivan W."/>
            <person name="Andreopoulos W.B."/>
            <person name="Clum A."/>
            <person name="Lindquist E."/>
            <person name="Daum C."/>
            <person name="Ramamoorthy G.K."/>
            <person name="Gryganskyi A."/>
            <person name="Culley D."/>
            <person name="Magnuson J.K."/>
            <person name="James T.Y."/>
            <person name="O'Malley M.A."/>
            <person name="Stajich J.E."/>
            <person name="Spatafora J.W."/>
            <person name="Visel A."/>
            <person name="Grigoriev I.V."/>
        </authorList>
    </citation>
    <scope>NUCLEOTIDE SEQUENCE [LARGE SCALE GENOMIC DNA]</scope>
    <source>
        <strain evidence="3 4">NRRL 1336</strain>
    </source>
</reference>
<dbReference type="Proteomes" id="UP000193560">
    <property type="component" value="Unassembled WGS sequence"/>
</dbReference>
<organism evidence="3 4">
    <name type="scientific">Absidia repens</name>
    <dbReference type="NCBI Taxonomy" id="90262"/>
    <lineage>
        <taxon>Eukaryota</taxon>
        <taxon>Fungi</taxon>
        <taxon>Fungi incertae sedis</taxon>
        <taxon>Mucoromycota</taxon>
        <taxon>Mucoromycotina</taxon>
        <taxon>Mucoromycetes</taxon>
        <taxon>Mucorales</taxon>
        <taxon>Cunninghamellaceae</taxon>
        <taxon>Absidia</taxon>
    </lineage>
</organism>
<evidence type="ECO:0000256" key="1">
    <source>
        <dbReference type="SAM" id="MobiDB-lite"/>
    </source>
</evidence>
<keyword evidence="4" id="KW-1185">Reference proteome</keyword>